<sequence length="129" mass="14430">MESLSVNKTLLNQFMSFVLENPCIKCPNSNSTVTDQEGPYKLTYILLLMGAVAFFTLMMLYSRIFSKLRSHSKDPYHTYIVGKWKAEEQHLVPQGGISVQFVIGNQALVDTDIGAVGGEAQLHFHHAKP</sequence>
<dbReference type="Proteomes" id="UP000824782">
    <property type="component" value="Unassembled WGS sequence"/>
</dbReference>
<evidence type="ECO:0000256" key="3">
    <source>
        <dbReference type="ARBA" id="ARBA00022692"/>
    </source>
</evidence>
<reference evidence="7" key="1">
    <citation type="thesis" date="2020" institute="ProQuest LLC" country="789 East Eisenhower Parkway, Ann Arbor, MI, USA">
        <title>Comparative Genomics and Chromosome Evolution.</title>
        <authorList>
            <person name="Mudd A.B."/>
        </authorList>
    </citation>
    <scope>NUCLEOTIDE SEQUENCE</scope>
    <source>
        <strain evidence="7">237g6f4</strain>
        <tissue evidence="7">Blood</tissue>
    </source>
</reference>
<dbReference type="GO" id="GO:0005249">
    <property type="term" value="F:voltage-gated potassium channel activity"/>
    <property type="evidence" value="ECO:0007669"/>
    <property type="project" value="InterPro"/>
</dbReference>
<evidence type="ECO:0000256" key="6">
    <source>
        <dbReference type="SAM" id="Phobius"/>
    </source>
</evidence>
<dbReference type="Pfam" id="PF02060">
    <property type="entry name" value="ISK_Channel"/>
    <property type="match status" value="1"/>
</dbReference>
<protein>
    <submittedName>
        <fullName evidence="7">Uncharacterized protein</fullName>
    </submittedName>
</protein>
<name>A0AAV6Z8D0_ENGPU</name>
<accession>A0AAV6Z8D0</accession>
<evidence type="ECO:0000256" key="2">
    <source>
        <dbReference type="ARBA" id="ARBA00005688"/>
    </source>
</evidence>
<evidence type="ECO:0000256" key="4">
    <source>
        <dbReference type="ARBA" id="ARBA00022989"/>
    </source>
</evidence>
<keyword evidence="8" id="KW-1185">Reference proteome</keyword>
<keyword evidence="4 6" id="KW-1133">Transmembrane helix</keyword>
<comment type="subcellular location">
    <subcellularLocation>
        <location evidence="1">Membrane</location>
        <topology evidence="1">Single-pass membrane protein</topology>
    </subcellularLocation>
</comment>
<gene>
    <name evidence="7" type="ORF">GDO81_024151</name>
</gene>
<dbReference type="GO" id="GO:0016020">
    <property type="term" value="C:membrane"/>
    <property type="evidence" value="ECO:0007669"/>
    <property type="project" value="UniProtKB-SubCell"/>
</dbReference>
<dbReference type="InterPro" id="IPR000369">
    <property type="entry name" value="K_chnl_KCNE"/>
</dbReference>
<organism evidence="7 8">
    <name type="scientific">Engystomops pustulosus</name>
    <name type="common">Tungara frog</name>
    <name type="synonym">Physalaemus pustulosus</name>
    <dbReference type="NCBI Taxonomy" id="76066"/>
    <lineage>
        <taxon>Eukaryota</taxon>
        <taxon>Metazoa</taxon>
        <taxon>Chordata</taxon>
        <taxon>Craniata</taxon>
        <taxon>Vertebrata</taxon>
        <taxon>Euteleostomi</taxon>
        <taxon>Amphibia</taxon>
        <taxon>Batrachia</taxon>
        <taxon>Anura</taxon>
        <taxon>Neobatrachia</taxon>
        <taxon>Hyloidea</taxon>
        <taxon>Leptodactylidae</taxon>
        <taxon>Leiuperinae</taxon>
        <taxon>Engystomops</taxon>
    </lineage>
</organism>
<proteinExistence type="inferred from homology"/>
<keyword evidence="3 6" id="KW-0812">Transmembrane</keyword>
<evidence type="ECO:0000256" key="5">
    <source>
        <dbReference type="ARBA" id="ARBA00023136"/>
    </source>
</evidence>
<keyword evidence="5 6" id="KW-0472">Membrane</keyword>
<comment type="caution">
    <text evidence="7">The sequence shown here is derived from an EMBL/GenBank/DDBJ whole genome shotgun (WGS) entry which is preliminary data.</text>
</comment>
<evidence type="ECO:0000313" key="7">
    <source>
        <dbReference type="EMBL" id="KAG8543629.1"/>
    </source>
</evidence>
<dbReference type="EMBL" id="WNYA01003111">
    <property type="protein sequence ID" value="KAG8543629.1"/>
    <property type="molecule type" value="Genomic_DNA"/>
</dbReference>
<dbReference type="AlphaFoldDB" id="A0AAV6Z8D0"/>
<evidence type="ECO:0000313" key="8">
    <source>
        <dbReference type="Proteomes" id="UP000824782"/>
    </source>
</evidence>
<comment type="similarity">
    <text evidence="2">Belongs to the potassium channel KCNE family.</text>
</comment>
<evidence type="ECO:0000256" key="1">
    <source>
        <dbReference type="ARBA" id="ARBA00004167"/>
    </source>
</evidence>
<feature type="transmembrane region" description="Helical" evidence="6">
    <location>
        <begin position="42"/>
        <end position="61"/>
    </location>
</feature>